<accession>Q6LRT1</accession>
<dbReference type="eggNOG" id="COG0515">
    <property type="taxonomic scope" value="Bacteria"/>
</dbReference>
<dbReference type="InterPro" id="IPR027417">
    <property type="entry name" value="P-loop_NTPase"/>
</dbReference>
<dbReference type="SMART" id="SM00382">
    <property type="entry name" value="AAA"/>
    <property type="match status" value="1"/>
</dbReference>
<evidence type="ECO:0000259" key="6">
    <source>
        <dbReference type="SMART" id="SM00382"/>
    </source>
</evidence>
<dbReference type="CDD" id="cd17934">
    <property type="entry name" value="DEXXQc_Upf1-like"/>
    <property type="match status" value="1"/>
</dbReference>
<dbReference type="eggNOG" id="COG1112">
    <property type="taxonomic scope" value="Bacteria"/>
</dbReference>
<comment type="similarity">
    <text evidence="1">Belongs to the DNA2/NAM7 helicase family.</text>
</comment>
<evidence type="ECO:0000256" key="2">
    <source>
        <dbReference type="ARBA" id="ARBA00022741"/>
    </source>
</evidence>
<keyword evidence="5" id="KW-0067">ATP-binding</keyword>
<dbReference type="Gene3D" id="1.10.510.10">
    <property type="entry name" value="Transferase(Phosphotransferase) domain 1"/>
    <property type="match status" value="1"/>
</dbReference>
<dbReference type="Pfam" id="PF13086">
    <property type="entry name" value="AAA_11"/>
    <property type="match status" value="1"/>
</dbReference>
<dbReference type="Gene3D" id="3.40.50.300">
    <property type="entry name" value="P-loop containing nucleotide triphosphate hydrolases"/>
    <property type="match status" value="2"/>
</dbReference>
<evidence type="ECO:0000313" key="8">
    <source>
        <dbReference type="Proteomes" id="UP000000593"/>
    </source>
</evidence>
<sequence>MEIKVWDGGLQAQEIRAIDKIKDAFCKPKLTNDRPQRGGSMQDQLRSIGGSTMFPWKGYAGFRYVDRTGKEGEFDLVIVTHCNILIIELKDWNHGDVKSYGDKWFKNDKDMGRSPVSVTQNKVYLLKDKLTKVKHKLTSRKLPWVDFFVVMCGNASFKNISEKDRKHTISLKQFLEFADEDKFNERFRPFDNTKTLNQDFDILDKVFGEEFTAPKQISVNGYTEDTLIFDKHPTKLYKEYLAKSDSSKQDEALLRVWNFNNFKGVKGGTPEGRYHIVSREREVLGYIKHQNHDLYKHCLRSLTNIQKDDVTTEFNEVFELPPSHSRFNEFIGKFGKNFSDTDRVNLVKLLVAKFADLHKIKVAHRDLADHSLWISPGKEIALSNFISAYHQPAGTVGDYREQLSVSDAELESGLSPFQNDVKALGVICWHILADLRISKVSLVQLNDKLTSSEDWYGCVLYDAIEAKRFLDAGELFDALKLAEPSSEGSFDFDDSELEPFRQNVNHSRQYREDDDFIVETDEKEVYVSDGLMVKAWLNVNPSVDESSLSYKVLHFLKRLEKIASVNPPYFPCIREYGIATKSSSLFLVTDKAEGEHWDECFAGSKEKLAVIDKLIEAVEHLHGLGLYHGDLQPKNILLYRGIQDIQLSLIDTPDFSQDGKEPKSPRYSPENIDGCTGFERDNFAVMRLSCEMLGIEWGTPSEEFAALTEAVKVELEDFNAGFRDLFRFKLALKPVASTSNIPVVITSKGEFEEVTIYPDNGELYVHVEKSKQNETDVIVNFYGIGGRVGVVYTSIEKGFIVGFKPAQRDSHRRSDIEKCQLVLDFPIQIKSGSVMELSQLTKKIAGNEAFNRTVETVLRPEEEPKLDGLTAQLKSAFEAIDNDKDTPDKLTISTEILWKAVLETETEAYPYIEVVGGALSVKDTDDELVLPYASDVDVLGSFTKTDIVEALQVKGDEEVRLGEVRIKQSALNEIRLHKFGFKAKSLDDGDQIFFRTRADKASYVKRKAALERILDHESVVSYLAHYFDPDCDTGATQYGVEVTEGDFARYDREDEYGNQISLNSQQRAAFSKLVNNGPLSLLQGPPGTGKTEFIAAFVHYLVEKQNVKNILLVSQSHEAVNTAAERIRKHCIRLETPLDVVRFSNREGAVSTGLKDVFSSAIIAEKRELFRAESKYRVEALAQALGLQKEFLSSVVEAELTLFKQVETLSKSLEVIQKQQLEEDEQNILKKNVISLDAAIRESLLNIYSLDYPEDKDVRDAKQDIIDYLCDQYSVSPDEAKRAVALAAVSRDMLDVLETERVNYEEFFARSRQLVTGTCVGIGQRHLGIADNQYDWVIIDEAARSIASELAIAMQSGKRVLLVGDHKQLPPLYSDAHKRALALKLGIADKEIDVDSVLQSDFARAFESPYGMQSGASLLTQYRMAPPIGNIVSSTFYKGELKNGDREIPDIYSDAPEALQSVVTWLDTSKLGQKCYHSEDRGVSIYNRAEADIIINLLKKISNKPDFVASLKNNVKKGDAAIGVICMYGEQKRIIRQKFKEIEWQDDFKELVKIDTVDSYQGKENRIIVLSVTRSSKDKKPKFLKTPNRINVAISRAMDRLLIVGSTHMWTGHNQPLPLGRVLDFISNKSSEEKSDLGMQSPNYQVLKIDKNLEEVEK</sequence>
<dbReference type="InterPro" id="IPR047187">
    <property type="entry name" value="SF1_C_Upf1"/>
</dbReference>
<dbReference type="PANTHER" id="PTHR43788:SF8">
    <property type="entry name" value="DNA-BINDING PROTEIN SMUBP-2"/>
    <property type="match status" value="1"/>
</dbReference>
<dbReference type="GO" id="GO:0016787">
    <property type="term" value="F:hydrolase activity"/>
    <property type="evidence" value="ECO:0007669"/>
    <property type="project" value="UniProtKB-KW"/>
</dbReference>
<gene>
    <name evidence="7" type="ordered locus">PBPRA1584</name>
</gene>
<dbReference type="STRING" id="298386.PBPRA1584"/>
<dbReference type="Proteomes" id="UP000000593">
    <property type="component" value="Chromosome 1"/>
</dbReference>
<dbReference type="InterPro" id="IPR011528">
    <property type="entry name" value="NERD"/>
</dbReference>
<dbReference type="InterPro" id="IPR041677">
    <property type="entry name" value="DNA2/NAM7_AAA_11"/>
</dbReference>
<evidence type="ECO:0000313" key="7">
    <source>
        <dbReference type="EMBL" id="CAG19995.1"/>
    </source>
</evidence>
<evidence type="ECO:0000256" key="3">
    <source>
        <dbReference type="ARBA" id="ARBA00022801"/>
    </source>
</evidence>
<evidence type="ECO:0000256" key="4">
    <source>
        <dbReference type="ARBA" id="ARBA00022806"/>
    </source>
</evidence>
<dbReference type="EMBL" id="CR378668">
    <property type="protein sequence ID" value="CAG19995.1"/>
    <property type="molecule type" value="Genomic_DNA"/>
</dbReference>
<dbReference type="InterPro" id="IPR011009">
    <property type="entry name" value="Kinase-like_dom_sf"/>
</dbReference>
<dbReference type="GO" id="GO:0005524">
    <property type="term" value="F:ATP binding"/>
    <property type="evidence" value="ECO:0007669"/>
    <property type="project" value="UniProtKB-KW"/>
</dbReference>
<dbReference type="InterPro" id="IPR050534">
    <property type="entry name" value="Coronavir_polyprotein_1ab"/>
</dbReference>
<dbReference type="SUPFAM" id="SSF52540">
    <property type="entry name" value="P-loop containing nucleoside triphosphate hydrolases"/>
    <property type="match status" value="1"/>
</dbReference>
<dbReference type="Pfam" id="PF13087">
    <property type="entry name" value="AAA_12"/>
    <property type="match status" value="1"/>
</dbReference>
<keyword evidence="3" id="KW-0378">Hydrolase</keyword>
<dbReference type="CDD" id="cd18808">
    <property type="entry name" value="SF1_C_Upf1"/>
    <property type="match status" value="1"/>
</dbReference>
<protein>
    <recommendedName>
        <fullName evidence="6">AAA+ ATPase domain-containing protein</fullName>
    </recommendedName>
</protein>
<proteinExistence type="inferred from homology"/>
<dbReference type="InterPro" id="IPR041679">
    <property type="entry name" value="DNA2/NAM7-like_C"/>
</dbReference>
<dbReference type="KEGG" id="ppr:PBPRA1584"/>
<dbReference type="eggNOG" id="COG0210">
    <property type="taxonomic scope" value="Bacteria"/>
</dbReference>
<keyword evidence="4" id="KW-0347">Helicase</keyword>
<organism evidence="7 8">
    <name type="scientific">Photobacterium profundum (strain SS9)</name>
    <dbReference type="NCBI Taxonomy" id="298386"/>
    <lineage>
        <taxon>Bacteria</taxon>
        <taxon>Pseudomonadati</taxon>
        <taxon>Pseudomonadota</taxon>
        <taxon>Gammaproteobacteria</taxon>
        <taxon>Vibrionales</taxon>
        <taxon>Vibrionaceae</taxon>
        <taxon>Photobacterium</taxon>
    </lineage>
</organism>
<dbReference type="RefSeq" id="WP_011218315.1">
    <property type="nucleotide sequence ID" value="NC_006370.1"/>
</dbReference>
<reference evidence="8" key="1">
    <citation type="journal article" date="2005" name="Science">
        <title>Life at depth: Photobacterium profundum genome sequence and expression analysis.</title>
        <authorList>
            <person name="Vezzi A."/>
            <person name="Campanaro S."/>
            <person name="D'Angelo M."/>
            <person name="Simonato F."/>
            <person name="Vitulo N."/>
            <person name="Lauro F.M."/>
            <person name="Cestaro A."/>
            <person name="Malacrida G."/>
            <person name="Simionati B."/>
            <person name="Cannata N."/>
            <person name="Romualdi C."/>
            <person name="Bartlett D.H."/>
            <person name="Valle G."/>
        </authorList>
    </citation>
    <scope>NUCLEOTIDE SEQUENCE [LARGE SCALE GENOMIC DNA]</scope>
    <source>
        <strain evidence="8">ATCC BAA-1253 / SS9</strain>
    </source>
</reference>
<dbReference type="InterPro" id="IPR003593">
    <property type="entry name" value="AAA+_ATPase"/>
</dbReference>
<dbReference type="SUPFAM" id="SSF56112">
    <property type="entry name" value="Protein kinase-like (PK-like)"/>
    <property type="match status" value="2"/>
</dbReference>
<evidence type="ECO:0000256" key="1">
    <source>
        <dbReference type="ARBA" id="ARBA00007913"/>
    </source>
</evidence>
<dbReference type="PANTHER" id="PTHR43788">
    <property type="entry name" value="DNA2/NAM7 HELICASE FAMILY MEMBER"/>
    <property type="match status" value="1"/>
</dbReference>
<keyword evidence="8" id="KW-1185">Reference proteome</keyword>
<keyword evidence="2" id="KW-0547">Nucleotide-binding</keyword>
<name>Q6LRT1_PHOPR</name>
<dbReference type="GO" id="GO:0043139">
    <property type="term" value="F:5'-3' DNA helicase activity"/>
    <property type="evidence" value="ECO:0007669"/>
    <property type="project" value="TreeGrafter"/>
</dbReference>
<evidence type="ECO:0000256" key="5">
    <source>
        <dbReference type="ARBA" id="ARBA00022840"/>
    </source>
</evidence>
<feature type="domain" description="AAA+ ATPase" evidence="6">
    <location>
        <begin position="1076"/>
        <end position="1398"/>
    </location>
</feature>
<dbReference type="Pfam" id="PF08378">
    <property type="entry name" value="NERD"/>
    <property type="match status" value="1"/>
</dbReference>
<dbReference type="HOGENOM" id="CLU_004074_0_0_6"/>